<name>A0A015MTI0_RHIIW</name>
<protein>
    <submittedName>
        <fullName evidence="3">Uncharacterized protein</fullName>
    </submittedName>
</protein>
<dbReference type="SMR" id="A0A015MTI0"/>
<comment type="caution">
    <text evidence="3">The sequence shown here is derived from an EMBL/GenBank/DDBJ whole genome shotgun (WGS) entry which is preliminary data.</text>
</comment>
<keyword evidence="2" id="KW-0812">Transmembrane</keyword>
<organism evidence="3 4">
    <name type="scientific">Rhizophagus irregularis (strain DAOM 197198w)</name>
    <name type="common">Glomus intraradices</name>
    <dbReference type="NCBI Taxonomy" id="1432141"/>
    <lineage>
        <taxon>Eukaryota</taxon>
        <taxon>Fungi</taxon>
        <taxon>Fungi incertae sedis</taxon>
        <taxon>Mucoromycota</taxon>
        <taxon>Glomeromycotina</taxon>
        <taxon>Glomeromycetes</taxon>
        <taxon>Glomerales</taxon>
        <taxon>Glomeraceae</taxon>
        <taxon>Rhizophagus</taxon>
    </lineage>
</organism>
<feature type="transmembrane region" description="Helical" evidence="2">
    <location>
        <begin position="131"/>
        <end position="156"/>
    </location>
</feature>
<proteinExistence type="predicted"/>
<dbReference type="Gene3D" id="2.60.270.50">
    <property type="match status" value="1"/>
</dbReference>
<keyword evidence="2" id="KW-0472">Membrane</keyword>
<feature type="region of interest" description="Disordered" evidence="1">
    <location>
        <begin position="166"/>
        <end position="186"/>
    </location>
</feature>
<dbReference type="AlphaFoldDB" id="A0A015MTI0"/>
<sequence length="186" mass="20993">MTLEVENLEDGRWLTQEDYVHYVGANSTNINCQPRNLTDNENETISSVTSHFLGGVKGFASFLIHDDMTSKLNISWEVPTIGTPQYEFNFLGELSYQHYVVNKNKTFDDTVYQIIINKIKINENKTMSPPISFIIAIGLPVIVVIIIGILVIALWFNTPTRIQPRPAPAGFHTRGQRIRPGPPAEH</sequence>
<evidence type="ECO:0000256" key="1">
    <source>
        <dbReference type="SAM" id="MobiDB-lite"/>
    </source>
</evidence>
<dbReference type="HOGENOM" id="CLU_080507_0_0_1"/>
<dbReference type="EMBL" id="JEMT01016731">
    <property type="protein sequence ID" value="EXX70043.1"/>
    <property type="molecule type" value="Genomic_DNA"/>
</dbReference>
<reference evidence="3 4" key="1">
    <citation type="submission" date="2014-02" db="EMBL/GenBank/DDBJ databases">
        <title>Single nucleus genome sequencing reveals high similarity among nuclei of an endomycorrhizal fungus.</title>
        <authorList>
            <person name="Lin K."/>
            <person name="Geurts R."/>
            <person name="Zhang Z."/>
            <person name="Limpens E."/>
            <person name="Saunders D.G."/>
            <person name="Mu D."/>
            <person name="Pang E."/>
            <person name="Cao H."/>
            <person name="Cha H."/>
            <person name="Lin T."/>
            <person name="Zhou Q."/>
            <person name="Shang Y."/>
            <person name="Li Y."/>
            <person name="Ivanov S."/>
            <person name="Sharma T."/>
            <person name="Velzen R.V."/>
            <person name="Ruijter N.D."/>
            <person name="Aanen D.K."/>
            <person name="Win J."/>
            <person name="Kamoun S."/>
            <person name="Bisseling T."/>
            <person name="Huang S."/>
        </authorList>
    </citation>
    <scope>NUCLEOTIDE SEQUENCE [LARGE SCALE GENOMIC DNA]</scope>
    <source>
        <strain evidence="4">DAOM197198w</strain>
    </source>
</reference>
<gene>
    <name evidence="3" type="ORF">RirG_090970</name>
</gene>
<evidence type="ECO:0000313" key="3">
    <source>
        <dbReference type="EMBL" id="EXX70043.1"/>
    </source>
</evidence>
<keyword evidence="4" id="KW-1185">Reference proteome</keyword>
<dbReference type="Proteomes" id="UP000022910">
    <property type="component" value="Unassembled WGS sequence"/>
</dbReference>
<evidence type="ECO:0000256" key="2">
    <source>
        <dbReference type="SAM" id="Phobius"/>
    </source>
</evidence>
<accession>A0A015MTI0</accession>
<dbReference type="OrthoDB" id="2409572at2759"/>
<evidence type="ECO:0000313" key="4">
    <source>
        <dbReference type="Proteomes" id="UP000022910"/>
    </source>
</evidence>
<keyword evidence="2" id="KW-1133">Transmembrane helix</keyword>